<evidence type="ECO:0000313" key="3">
    <source>
        <dbReference type="Proteomes" id="UP000184267"/>
    </source>
</evidence>
<accession>A0A1M2VJS0</accession>
<feature type="region of interest" description="Disordered" evidence="1">
    <location>
        <begin position="1"/>
        <end position="32"/>
    </location>
</feature>
<gene>
    <name evidence="2" type="ORF">TRAPUB_1307</name>
</gene>
<evidence type="ECO:0000313" key="2">
    <source>
        <dbReference type="EMBL" id="OJT07792.1"/>
    </source>
</evidence>
<name>A0A1M2VJS0_TRAPU</name>
<protein>
    <recommendedName>
        <fullName evidence="4">BTB domain-containing protein</fullName>
    </recommendedName>
</protein>
<reference evidence="2 3" key="1">
    <citation type="submission" date="2016-10" db="EMBL/GenBank/DDBJ databases">
        <title>Genome sequence of the basidiomycete white-rot fungus Trametes pubescens.</title>
        <authorList>
            <person name="Makela M.R."/>
            <person name="Granchi Z."/>
            <person name="Peng M."/>
            <person name="De Vries R.P."/>
            <person name="Grigoriev I."/>
            <person name="Riley R."/>
            <person name="Hilden K."/>
        </authorList>
    </citation>
    <scope>NUCLEOTIDE SEQUENCE [LARGE SCALE GENOMIC DNA]</scope>
    <source>
        <strain evidence="2 3">FBCC735</strain>
    </source>
</reference>
<organism evidence="2 3">
    <name type="scientific">Trametes pubescens</name>
    <name type="common">White-rot fungus</name>
    <dbReference type="NCBI Taxonomy" id="154538"/>
    <lineage>
        <taxon>Eukaryota</taxon>
        <taxon>Fungi</taxon>
        <taxon>Dikarya</taxon>
        <taxon>Basidiomycota</taxon>
        <taxon>Agaricomycotina</taxon>
        <taxon>Agaricomycetes</taxon>
        <taxon>Polyporales</taxon>
        <taxon>Polyporaceae</taxon>
        <taxon>Trametes</taxon>
    </lineage>
</organism>
<dbReference type="Proteomes" id="UP000184267">
    <property type="component" value="Unassembled WGS sequence"/>
</dbReference>
<evidence type="ECO:0008006" key="4">
    <source>
        <dbReference type="Google" id="ProtNLM"/>
    </source>
</evidence>
<comment type="caution">
    <text evidence="2">The sequence shown here is derived from an EMBL/GenBank/DDBJ whole genome shotgun (WGS) entry which is preliminary data.</text>
</comment>
<proteinExistence type="predicted"/>
<dbReference type="OrthoDB" id="2758621at2759"/>
<dbReference type="AlphaFoldDB" id="A0A1M2VJS0"/>
<dbReference type="EMBL" id="MNAD01001120">
    <property type="protein sequence ID" value="OJT07792.1"/>
    <property type="molecule type" value="Genomic_DNA"/>
</dbReference>
<sequence length="364" mass="40948">MKPHSDVEEPGYVEPASGSKRSKGCPTDVQEHAPSYRQSPQYWYPDGSVIVIAGSMGFKLYRARLNIYCGYFAERARTGEDLVVGACEHGDSEEEDSSRVEEHTTTSCANAPGLTQVRIDDLSSTDFTRFLDVLETPQLEPKPLPDSHIAASLLRAATRLDCQIVRTKATRAILAAWPDGLPRPSAPLRPFQDAIDAITLARACGMPEVRRPAFYALLRDPAFWTALAADRRAIALPEDDLLRLHEARHTLQITWRVFVLKMPGEGRADLGSVCKKIDVPMGGPPRTCQSAAKDARACWRSLIIDSDMWEKGAVDPICCMLDEKNVRGLEYVWCSECMRSARYKWFMTRRRWWDMLNRLFGLPD</sequence>
<keyword evidence="3" id="KW-1185">Reference proteome</keyword>
<evidence type="ECO:0000256" key="1">
    <source>
        <dbReference type="SAM" id="MobiDB-lite"/>
    </source>
</evidence>